<dbReference type="InterPro" id="IPR029058">
    <property type="entry name" value="AB_hydrolase_fold"/>
</dbReference>
<dbReference type="SUPFAM" id="SSF53474">
    <property type="entry name" value="alpha/beta-Hydrolases"/>
    <property type="match status" value="1"/>
</dbReference>
<protein>
    <submittedName>
        <fullName evidence="2">Alpha/beta hydrolase family protein</fullName>
    </submittedName>
</protein>
<keyword evidence="2" id="KW-0378">Hydrolase</keyword>
<dbReference type="EMBL" id="CP036265">
    <property type="protein sequence ID" value="QDT15527.1"/>
    <property type="molecule type" value="Genomic_DNA"/>
</dbReference>
<dbReference type="Gene3D" id="3.40.50.1820">
    <property type="entry name" value="alpha/beta hydrolase"/>
    <property type="match status" value="1"/>
</dbReference>
<gene>
    <name evidence="2" type="ORF">CA12_16120</name>
</gene>
<feature type="domain" description="AB hydrolase-1" evidence="1">
    <location>
        <begin position="84"/>
        <end position="141"/>
    </location>
</feature>
<evidence type="ECO:0000259" key="1">
    <source>
        <dbReference type="Pfam" id="PF00561"/>
    </source>
</evidence>
<dbReference type="Proteomes" id="UP000318741">
    <property type="component" value="Chromosome"/>
</dbReference>
<sequence length="329" mass="35755" precursor="true">MHRPVRDQLPPPEIVVTPLAPQFTDRPSPRRLRRAAAAGLALAVALLAAAPAEAASRTETVVTPDGWTLPVEVYTPNGAGEDTPVVILLHGEKGNRKNWQSLAEYLEKMGYAVLAPDLRKHGEASMNGRTETGEEVRSADYRGMLRFDLEAVKALAVQLHQNKQLNIRKLGIVAAENSAPVALLYTYADWLKKPLVDAPDPAYRTPTGQDVRAVALLSPEDSVPGLNPGKVLRQLADDGADIAFLILYGSEDQRDGGAAKDLFERLGGEKTPRVVLAPVPGVPLRGTSLLRPPLGEKLFQGLARQDGKGFLDLYLKARPDPWQDRAGRR</sequence>
<dbReference type="AlphaFoldDB" id="A0A517P823"/>
<dbReference type="InterPro" id="IPR000073">
    <property type="entry name" value="AB_hydrolase_1"/>
</dbReference>
<dbReference type="KEGG" id="acaf:CA12_16120"/>
<evidence type="ECO:0000313" key="2">
    <source>
        <dbReference type="EMBL" id="QDT15527.1"/>
    </source>
</evidence>
<dbReference type="RefSeq" id="WP_145358415.1">
    <property type="nucleotide sequence ID" value="NZ_CP036265.1"/>
</dbReference>
<dbReference type="Pfam" id="PF00561">
    <property type="entry name" value="Abhydrolase_1"/>
    <property type="match status" value="1"/>
</dbReference>
<accession>A0A517P823</accession>
<name>A0A517P823_9PLAN</name>
<organism evidence="2 3">
    <name type="scientific">Alienimonas californiensis</name>
    <dbReference type="NCBI Taxonomy" id="2527989"/>
    <lineage>
        <taxon>Bacteria</taxon>
        <taxon>Pseudomonadati</taxon>
        <taxon>Planctomycetota</taxon>
        <taxon>Planctomycetia</taxon>
        <taxon>Planctomycetales</taxon>
        <taxon>Planctomycetaceae</taxon>
        <taxon>Alienimonas</taxon>
    </lineage>
</organism>
<dbReference type="GO" id="GO:0016787">
    <property type="term" value="F:hydrolase activity"/>
    <property type="evidence" value="ECO:0007669"/>
    <property type="project" value="UniProtKB-KW"/>
</dbReference>
<reference evidence="2 3" key="1">
    <citation type="submission" date="2019-02" db="EMBL/GenBank/DDBJ databases">
        <title>Deep-cultivation of Planctomycetes and their phenomic and genomic characterization uncovers novel biology.</title>
        <authorList>
            <person name="Wiegand S."/>
            <person name="Jogler M."/>
            <person name="Boedeker C."/>
            <person name="Pinto D."/>
            <person name="Vollmers J."/>
            <person name="Rivas-Marin E."/>
            <person name="Kohn T."/>
            <person name="Peeters S.H."/>
            <person name="Heuer A."/>
            <person name="Rast P."/>
            <person name="Oberbeckmann S."/>
            <person name="Bunk B."/>
            <person name="Jeske O."/>
            <person name="Meyerdierks A."/>
            <person name="Storesund J.E."/>
            <person name="Kallscheuer N."/>
            <person name="Luecker S."/>
            <person name="Lage O.M."/>
            <person name="Pohl T."/>
            <person name="Merkel B.J."/>
            <person name="Hornburger P."/>
            <person name="Mueller R.-W."/>
            <person name="Bruemmer F."/>
            <person name="Labrenz M."/>
            <person name="Spormann A.M."/>
            <person name="Op den Camp H."/>
            <person name="Overmann J."/>
            <person name="Amann R."/>
            <person name="Jetten M.S.M."/>
            <person name="Mascher T."/>
            <person name="Medema M.H."/>
            <person name="Devos D.P."/>
            <person name="Kaster A.-K."/>
            <person name="Ovreas L."/>
            <person name="Rohde M."/>
            <person name="Galperin M.Y."/>
            <person name="Jogler C."/>
        </authorList>
    </citation>
    <scope>NUCLEOTIDE SEQUENCE [LARGE SCALE GENOMIC DNA]</scope>
    <source>
        <strain evidence="2 3">CA12</strain>
    </source>
</reference>
<evidence type="ECO:0000313" key="3">
    <source>
        <dbReference type="Proteomes" id="UP000318741"/>
    </source>
</evidence>
<proteinExistence type="predicted"/>
<keyword evidence="3" id="KW-1185">Reference proteome</keyword>
<dbReference type="OrthoDB" id="282214at2"/>